<feature type="compositionally biased region" description="Low complexity" evidence="1">
    <location>
        <begin position="362"/>
        <end position="385"/>
    </location>
</feature>
<keyword evidence="3" id="KW-1185">Reference proteome</keyword>
<feature type="compositionally biased region" description="Low complexity" evidence="1">
    <location>
        <begin position="957"/>
        <end position="982"/>
    </location>
</feature>
<dbReference type="EMBL" id="BMVW01000014">
    <property type="protein sequence ID" value="GGZ29205.1"/>
    <property type="molecule type" value="Genomic_DNA"/>
</dbReference>
<feature type="compositionally biased region" description="Low complexity" evidence="1">
    <location>
        <begin position="190"/>
        <end position="238"/>
    </location>
</feature>
<organism evidence="2 3">
    <name type="scientific">Streptomyces poonensis</name>
    <dbReference type="NCBI Taxonomy" id="68255"/>
    <lineage>
        <taxon>Bacteria</taxon>
        <taxon>Bacillati</taxon>
        <taxon>Actinomycetota</taxon>
        <taxon>Actinomycetes</taxon>
        <taxon>Kitasatosporales</taxon>
        <taxon>Streptomycetaceae</taxon>
        <taxon>Streptomyces</taxon>
    </lineage>
</organism>
<feature type="compositionally biased region" description="Low complexity" evidence="1">
    <location>
        <begin position="888"/>
        <end position="916"/>
    </location>
</feature>
<feature type="compositionally biased region" description="Low complexity" evidence="1">
    <location>
        <begin position="937"/>
        <end position="949"/>
    </location>
</feature>
<feature type="compositionally biased region" description="Low complexity" evidence="1">
    <location>
        <begin position="460"/>
        <end position="499"/>
    </location>
</feature>
<reference evidence="2" key="2">
    <citation type="submission" date="2020-09" db="EMBL/GenBank/DDBJ databases">
        <authorList>
            <person name="Sun Q."/>
            <person name="Ohkuma M."/>
        </authorList>
    </citation>
    <scope>NUCLEOTIDE SEQUENCE</scope>
    <source>
        <strain evidence="2">JCM 4815</strain>
    </source>
</reference>
<evidence type="ECO:0000313" key="2">
    <source>
        <dbReference type="EMBL" id="GGZ29205.1"/>
    </source>
</evidence>
<feature type="region of interest" description="Disordered" evidence="1">
    <location>
        <begin position="155"/>
        <end position="292"/>
    </location>
</feature>
<feature type="region of interest" description="Disordered" evidence="1">
    <location>
        <begin position="808"/>
        <end position="1053"/>
    </location>
</feature>
<feature type="region of interest" description="Disordered" evidence="1">
    <location>
        <begin position="1"/>
        <end position="77"/>
    </location>
</feature>
<evidence type="ECO:0000256" key="1">
    <source>
        <dbReference type="SAM" id="MobiDB-lite"/>
    </source>
</evidence>
<feature type="compositionally biased region" description="Low complexity" evidence="1">
    <location>
        <begin position="700"/>
        <end position="717"/>
    </location>
</feature>
<feature type="compositionally biased region" description="Low complexity" evidence="1">
    <location>
        <begin position="435"/>
        <end position="445"/>
    </location>
</feature>
<sequence length="1086" mass="106269">MAWRDWLRRRAAGADTAGRARHGVRSGAGAGGPSSAGPSSAGPSSDGPDGPERSAPGVPGSSVPGGWDGGWRSTTAPDLTVSRAPLGVSDGLAFRAGLTAWQNPSFGTGLGHAVLPTAPAGLVRGVTRPAAAPQPALRTGGGPLLLRAVRPQGADGLEQGRAPDAGGAGAGTAGTGIPDGATSGSAARTPSAARGSQGARRARPGAQSSGPVLSGSGASGTASAPSGTASAGTAASGSEFPAVRPSRSGAGAAEAGAGRALVEGRHGDSGTAGTDGPGNAPRTRGLTSAGSPTVLPLSAPPVRRAVQQGPGPVVTSGDTGVRSAVPEIPLVRRVAVVPGAVAGGAVARSAPGRPTVRARSDSPAAESGRASRSPAGSGRRTPSGPAVQRAARGTAEPRSPQEGGQPQEPRPSGTDVDVSHPAVRLHPVGPRLTVARRPAGPVRRVLSVRPAAAPQSGDGTAPDVPVPSSTSPAPAGTTADAIAPVQRAATPPASRSRAPLGAPLSELPSTAQPLPGETAPHPAPGIGSASGPTLPVVQRHAEGTISTPDPYDGSRKAPAPGGAKDTAHGTAAPIDDPHRPFGPGPGRRGARARGGLGAPLSALPPSAGLPDSAASGGRASRTASSSADVQRAPAPPLTAHGHTTPDGTAPRTPGERGADAPLLGTADVQRRLADRSSPGGTREPGPVRHGDGTATPLVTPPSAAAPHHPAGEVSAGTASGGSGSGEQRAHGPTSPTGSTNLTDPIDPTGPIARTPVVVARTVAEGTRGASRSGPSRLRSFAAPRSGAPSTPVAPHVLPLLAARPLSLNTRAPEGVDPPAASRSADRRPVVAARWPGTPDVPTAPITLRSGSAPSEVSPARPRVQRAATAQRGPSAGSGTGTGIRKADSPGSPSPADSPSSPDSRDLPGSGRRVPVVRPAPPRRETPGAAAVAPRSLPTTALHPSTATAPAPAPAQTPHPGATVPVVQRRAAAPASPVSGSAADGRTGRAVPPVQRDIGGTGGTGGAALPTGVPAKAVPARGRSRPASASSASGRDAARHAATPAPQDPGLDLDDLARRLIDPVARLLRTELRRGRERVGRPHDGRR</sequence>
<dbReference type="AlphaFoldDB" id="A0A918US06"/>
<proteinExistence type="predicted"/>
<accession>A0A918US06</accession>
<comment type="caution">
    <text evidence="2">The sequence shown here is derived from an EMBL/GenBank/DDBJ whole genome shotgun (WGS) entry which is preliminary data.</text>
</comment>
<feature type="compositionally biased region" description="Polar residues" evidence="1">
    <location>
        <begin position="733"/>
        <end position="742"/>
    </location>
</feature>
<feature type="compositionally biased region" description="Gly residues" evidence="1">
    <location>
        <begin position="584"/>
        <end position="597"/>
    </location>
</feature>
<dbReference type="Proteomes" id="UP000622166">
    <property type="component" value="Unassembled WGS sequence"/>
</dbReference>
<evidence type="ECO:0000313" key="3">
    <source>
        <dbReference type="Proteomes" id="UP000622166"/>
    </source>
</evidence>
<feature type="region of interest" description="Disordered" evidence="1">
    <location>
        <begin position="345"/>
        <end position="793"/>
    </location>
</feature>
<feature type="compositionally biased region" description="Low complexity" evidence="1">
    <location>
        <begin position="752"/>
        <end position="763"/>
    </location>
</feature>
<feature type="compositionally biased region" description="Low complexity" evidence="1">
    <location>
        <begin position="249"/>
        <end position="260"/>
    </location>
</feature>
<name>A0A918US06_9ACTN</name>
<reference evidence="2" key="1">
    <citation type="journal article" date="2014" name="Int. J. Syst. Evol. Microbiol.">
        <title>Complete genome sequence of Corynebacterium casei LMG S-19264T (=DSM 44701T), isolated from a smear-ripened cheese.</title>
        <authorList>
            <consortium name="US DOE Joint Genome Institute (JGI-PGF)"/>
            <person name="Walter F."/>
            <person name="Albersmeier A."/>
            <person name="Kalinowski J."/>
            <person name="Ruckert C."/>
        </authorList>
    </citation>
    <scope>NUCLEOTIDE SEQUENCE</scope>
    <source>
        <strain evidence="2">JCM 4815</strain>
    </source>
</reference>
<feature type="compositionally biased region" description="Low complexity" evidence="1">
    <location>
        <begin position="1016"/>
        <end position="1034"/>
    </location>
</feature>
<feature type="compositionally biased region" description="Low complexity" evidence="1">
    <location>
        <begin position="396"/>
        <end position="413"/>
    </location>
</feature>
<feature type="compositionally biased region" description="Low complexity" evidence="1">
    <location>
        <begin position="345"/>
        <end position="354"/>
    </location>
</feature>
<feature type="compositionally biased region" description="Low complexity" evidence="1">
    <location>
        <begin position="598"/>
        <end position="627"/>
    </location>
</feature>
<feature type="compositionally biased region" description="Low complexity" evidence="1">
    <location>
        <begin position="35"/>
        <end position="48"/>
    </location>
</feature>
<protein>
    <recommendedName>
        <fullName evidence="4">Syndecan 1</fullName>
    </recommendedName>
</protein>
<gene>
    <name evidence="2" type="ORF">GCM10010365_56900</name>
</gene>
<evidence type="ECO:0008006" key="4">
    <source>
        <dbReference type="Google" id="ProtNLM"/>
    </source>
</evidence>